<organism evidence="3 4">
    <name type="scientific">Neonectria punicea</name>
    <dbReference type="NCBI Taxonomy" id="979145"/>
    <lineage>
        <taxon>Eukaryota</taxon>
        <taxon>Fungi</taxon>
        <taxon>Dikarya</taxon>
        <taxon>Ascomycota</taxon>
        <taxon>Pezizomycotina</taxon>
        <taxon>Sordariomycetes</taxon>
        <taxon>Hypocreomycetidae</taxon>
        <taxon>Hypocreales</taxon>
        <taxon>Nectriaceae</taxon>
        <taxon>Neonectria</taxon>
    </lineage>
</organism>
<feature type="transmembrane region" description="Helical" evidence="2">
    <location>
        <begin position="12"/>
        <end position="30"/>
    </location>
</feature>
<evidence type="ECO:0000313" key="3">
    <source>
        <dbReference type="EMBL" id="KAK7417819.1"/>
    </source>
</evidence>
<feature type="transmembrane region" description="Helical" evidence="2">
    <location>
        <begin position="42"/>
        <end position="64"/>
    </location>
</feature>
<feature type="transmembrane region" description="Helical" evidence="2">
    <location>
        <begin position="71"/>
        <end position="92"/>
    </location>
</feature>
<feature type="transmembrane region" description="Helical" evidence="2">
    <location>
        <begin position="138"/>
        <end position="159"/>
    </location>
</feature>
<comment type="caution">
    <text evidence="3">The sequence shown here is derived from an EMBL/GenBank/DDBJ whole genome shotgun (WGS) entry which is preliminary data.</text>
</comment>
<accession>A0ABR1H9K6</accession>
<evidence type="ECO:0000256" key="2">
    <source>
        <dbReference type="SAM" id="Phobius"/>
    </source>
</evidence>
<name>A0ABR1H9K6_9HYPO</name>
<sequence length="210" mass="23610">MLFALFFVCNRILQILTLIPTMGMLAWFVHGFVEQNALTPDSILVLFIVSVLALAWAIFTLFSYHRSSANALFVAVVDLGFVGALIAAVWYLRGIRNADCTNVSRDGVWVSRLGDVTVTGPDYDWTTDKPCAMLKACWAFAIINIILFFFTSVIAFSHGDSLSAGYDRKYTTRSHHSSRHSHRGHSHSRSRSRSGSRYSNRSPHSRRVYV</sequence>
<feature type="compositionally biased region" description="Basic residues" evidence="1">
    <location>
        <begin position="173"/>
        <end position="194"/>
    </location>
</feature>
<reference evidence="3 4" key="1">
    <citation type="journal article" date="2025" name="Microbiol. Resour. Announc.">
        <title>Draft genome sequences for Neonectria magnoliae and Neonectria punicea, canker pathogens of Liriodendron tulipifera and Acer saccharum in West Virginia.</title>
        <authorList>
            <person name="Petronek H.M."/>
            <person name="Kasson M.T."/>
            <person name="Metheny A.M."/>
            <person name="Stauder C.M."/>
            <person name="Lovett B."/>
            <person name="Lynch S.C."/>
            <person name="Garnas J.R."/>
            <person name="Kasson L.R."/>
            <person name="Stajich J.E."/>
        </authorList>
    </citation>
    <scope>NUCLEOTIDE SEQUENCE [LARGE SCALE GENOMIC DNA]</scope>
    <source>
        <strain evidence="3 4">NRRL 64653</strain>
    </source>
</reference>
<evidence type="ECO:0008006" key="5">
    <source>
        <dbReference type="Google" id="ProtNLM"/>
    </source>
</evidence>
<keyword evidence="2" id="KW-0472">Membrane</keyword>
<keyword evidence="2" id="KW-0812">Transmembrane</keyword>
<feature type="region of interest" description="Disordered" evidence="1">
    <location>
        <begin position="173"/>
        <end position="210"/>
    </location>
</feature>
<evidence type="ECO:0000256" key="1">
    <source>
        <dbReference type="SAM" id="MobiDB-lite"/>
    </source>
</evidence>
<evidence type="ECO:0000313" key="4">
    <source>
        <dbReference type="Proteomes" id="UP001498476"/>
    </source>
</evidence>
<keyword evidence="2" id="KW-1133">Transmembrane helix</keyword>
<proteinExistence type="predicted"/>
<gene>
    <name evidence="3" type="ORF">QQX98_004293</name>
</gene>
<dbReference type="Proteomes" id="UP001498476">
    <property type="component" value="Unassembled WGS sequence"/>
</dbReference>
<dbReference type="EMBL" id="JAZAVJ010000053">
    <property type="protein sequence ID" value="KAK7417819.1"/>
    <property type="molecule type" value="Genomic_DNA"/>
</dbReference>
<protein>
    <recommendedName>
        <fullName evidence="5">MARVEL domain-containing protein</fullName>
    </recommendedName>
</protein>
<keyword evidence="4" id="KW-1185">Reference proteome</keyword>